<organism evidence="8">
    <name type="scientific">Zea mays</name>
    <name type="common">Maize</name>
    <dbReference type="NCBI Taxonomy" id="4577"/>
    <lineage>
        <taxon>Eukaryota</taxon>
        <taxon>Viridiplantae</taxon>
        <taxon>Streptophyta</taxon>
        <taxon>Embryophyta</taxon>
        <taxon>Tracheophyta</taxon>
        <taxon>Spermatophyta</taxon>
        <taxon>Magnoliopsida</taxon>
        <taxon>Liliopsida</taxon>
        <taxon>Poales</taxon>
        <taxon>Poaceae</taxon>
        <taxon>PACMAD clade</taxon>
        <taxon>Panicoideae</taxon>
        <taxon>Andropogonodae</taxon>
        <taxon>Andropogoneae</taxon>
        <taxon>Tripsacinae</taxon>
        <taxon>Zea</taxon>
    </lineage>
</organism>
<dbReference type="FunFam" id="2.20.25.80:FF:000003">
    <property type="entry name" value="WRKY transcription factor 57"/>
    <property type="match status" value="1"/>
</dbReference>
<reference evidence="8" key="1">
    <citation type="journal article" date="2018" name="Nat. Genet.">
        <title>Extensive intraspecific gene order and gene structural variations between Mo17 and other maize genomes.</title>
        <authorList>
            <person name="Sun S."/>
            <person name="Zhou Y."/>
            <person name="Chen J."/>
            <person name="Shi J."/>
            <person name="Zhao H."/>
            <person name="Zhao H."/>
            <person name="Song W."/>
            <person name="Zhang M."/>
            <person name="Cui Y."/>
            <person name="Dong X."/>
            <person name="Liu H."/>
            <person name="Ma X."/>
            <person name="Jiao Y."/>
            <person name="Wang B."/>
            <person name="Wei X."/>
            <person name="Stein J.C."/>
            <person name="Glaubitz J.C."/>
            <person name="Lu F."/>
            <person name="Yu G."/>
            <person name="Liang C."/>
            <person name="Fengler K."/>
            <person name="Li B."/>
            <person name="Rafalski A."/>
            <person name="Schnable P.S."/>
            <person name="Ware D.H."/>
            <person name="Buckler E.S."/>
            <person name="Lai J."/>
        </authorList>
    </citation>
    <scope>NUCLEOTIDE SEQUENCE [LARGE SCALE GENOMIC DNA]</scope>
    <source>
        <tissue evidence="8">Seedling</tissue>
    </source>
</reference>
<dbReference type="SUPFAM" id="SSF118290">
    <property type="entry name" value="WRKY DNA-binding domain"/>
    <property type="match status" value="1"/>
</dbReference>
<dbReference type="Gene3D" id="2.20.25.80">
    <property type="entry name" value="WRKY domain"/>
    <property type="match status" value="1"/>
</dbReference>
<comment type="caution">
    <text evidence="8">The sequence shown here is derived from an EMBL/GenBank/DDBJ whole genome shotgun (WGS) entry which is preliminary data.</text>
</comment>
<dbReference type="AlphaFoldDB" id="A0A8J8XL30"/>
<keyword evidence="4" id="KW-0804">Transcription</keyword>
<keyword evidence="5" id="KW-0539">Nucleus</keyword>
<dbReference type="HOGENOM" id="CLU_033779_4_0_1"/>
<dbReference type="InterPro" id="IPR003657">
    <property type="entry name" value="WRKY_dom"/>
</dbReference>
<dbReference type="Proteomes" id="UP000251960">
    <property type="component" value="Chromosome 8"/>
</dbReference>
<keyword evidence="2" id="KW-0805">Transcription regulation</keyword>
<evidence type="ECO:0000256" key="5">
    <source>
        <dbReference type="ARBA" id="ARBA00023242"/>
    </source>
</evidence>
<dbReference type="SMART" id="SM00774">
    <property type="entry name" value="WRKY"/>
    <property type="match status" value="1"/>
</dbReference>
<evidence type="ECO:0000256" key="4">
    <source>
        <dbReference type="ARBA" id="ARBA00023163"/>
    </source>
</evidence>
<sequence>MSSGDFHYHDELAALFAQRPAPAGEMTMALQQQAPAASWFADYLHAGAPGMGMDMDYDLLCRALDLPVPGDEDGVVKRELLLVADTGGGGGGFAAPLTPNTTSSMSSSSSEAAGAAAGGGGGGSFGAAEEESQSLGRCKKEDDGDGEESKDKEAMKGEEDDADTGKKGSAAGKGKGKGEKRQRQPRIAFMTKSEVDHLEDGYRWRKYGQKAVKNSPYPRSYYRCTTQRCPVKKRVERSHQDPAVVITTYEGKHTHPIPSTLRGSSTHLLAAQLHHHHHHNIVGAFPPPPPPPQTMCLPFVGRTGDGGGVIDMLGLCLPPRNHAAVPPAATGLAPSPCCMSGPVGTVAGATTTTAPTTTTVTTTTTSSPPPPPSLQTMQHFMAQDDFGLLQDMLPSSSSSLSFVVHSNGSNVQLP</sequence>
<dbReference type="OMA" id="PAASWFA"/>
<evidence type="ECO:0000256" key="2">
    <source>
        <dbReference type="ARBA" id="ARBA00023015"/>
    </source>
</evidence>
<dbReference type="OrthoDB" id="693960at2759"/>
<dbReference type="InterPro" id="IPR044810">
    <property type="entry name" value="WRKY_plant"/>
</dbReference>
<evidence type="ECO:0000259" key="7">
    <source>
        <dbReference type="PROSITE" id="PS50811"/>
    </source>
</evidence>
<dbReference type="GO" id="GO:0005634">
    <property type="term" value="C:nucleus"/>
    <property type="evidence" value="ECO:0007669"/>
    <property type="project" value="UniProtKB-SubCell"/>
</dbReference>
<evidence type="ECO:0000256" key="3">
    <source>
        <dbReference type="ARBA" id="ARBA00023125"/>
    </source>
</evidence>
<dbReference type="InterPro" id="IPR036576">
    <property type="entry name" value="WRKY_dom_sf"/>
</dbReference>
<dbReference type="SMR" id="A0A8J8XL30"/>
<proteinExistence type="predicted"/>
<dbReference type="PANTHER" id="PTHR31221:SF127">
    <property type="entry name" value="WRKY TRANSCRIPTION FACTOR 71-RELATED"/>
    <property type="match status" value="1"/>
</dbReference>
<dbReference type="PROSITE" id="PS50811">
    <property type="entry name" value="WRKY"/>
    <property type="match status" value="1"/>
</dbReference>
<evidence type="ECO:0000256" key="1">
    <source>
        <dbReference type="ARBA" id="ARBA00004123"/>
    </source>
</evidence>
<dbReference type="PANTHER" id="PTHR31221">
    <property type="entry name" value="WRKY TRANSCRIPTION FACTOR PROTEIN 1-RELATED"/>
    <property type="match status" value="1"/>
</dbReference>
<dbReference type="GO" id="GO:0003700">
    <property type="term" value="F:DNA-binding transcription factor activity"/>
    <property type="evidence" value="ECO:0007669"/>
    <property type="project" value="InterPro"/>
</dbReference>
<gene>
    <name evidence="8" type="primary">WRKY28_0</name>
    <name evidence="8" type="ORF">Zm00014a_012752</name>
</gene>
<evidence type="ECO:0000313" key="8">
    <source>
        <dbReference type="EMBL" id="PWZ09695.1"/>
    </source>
</evidence>
<feature type="compositionally biased region" description="Gly residues" evidence="6">
    <location>
        <begin position="116"/>
        <end position="125"/>
    </location>
</feature>
<feature type="compositionally biased region" description="Low complexity" evidence="6">
    <location>
        <begin position="103"/>
        <end position="115"/>
    </location>
</feature>
<feature type="domain" description="WRKY" evidence="7">
    <location>
        <begin position="193"/>
        <end position="258"/>
    </location>
</feature>
<feature type="compositionally biased region" description="Basic and acidic residues" evidence="6">
    <location>
        <begin position="138"/>
        <end position="157"/>
    </location>
</feature>
<name>A0A8J8XL30_MAIZE</name>
<comment type="subcellular location">
    <subcellularLocation>
        <location evidence="1">Nucleus</location>
    </subcellularLocation>
</comment>
<dbReference type="EMBL" id="NCVQ01000009">
    <property type="protein sequence ID" value="PWZ09695.1"/>
    <property type="molecule type" value="Genomic_DNA"/>
</dbReference>
<protein>
    <submittedName>
        <fullName evidence="8">Putative WRKY transcription factor 28</fullName>
    </submittedName>
</protein>
<accession>A0A8J8XL30</accession>
<dbReference type="Pfam" id="PF03106">
    <property type="entry name" value="WRKY"/>
    <property type="match status" value="1"/>
</dbReference>
<evidence type="ECO:0000256" key="6">
    <source>
        <dbReference type="SAM" id="MobiDB-lite"/>
    </source>
</evidence>
<feature type="region of interest" description="Disordered" evidence="6">
    <location>
        <begin position="88"/>
        <end position="190"/>
    </location>
</feature>
<dbReference type="GO" id="GO:0043565">
    <property type="term" value="F:sequence-specific DNA binding"/>
    <property type="evidence" value="ECO:0007669"/>
    <property type="project" value="InterPro"/>
</dbReference>
<keyword evidence="3" id="KW-0238">DNA-binding</keyword>